<evidence type="ECO:0000256" key="6">
    <source>
        <dbReference type="ARBA" id="ARBA00048336"/>
    </source>
</evidence>
<dbReference type="SUPFAM" id="SSF52113">
    <property type="entry name" value="BRCT domain"/>
    <property type="match status" value="1"/>
</dbReference>
<sequence>MESRTNKNNSRQSGKAWPRRSRHTSSAPYTDTAVPKVWPGMKAPAQMPKGIPPFGLMPKLPPMMAKMPPMMSMLSMMNPALYQQMLKEGGGNVEALEKKAQAVFAKMPPGPQVPLPLLKMMPMPMPGMFIPPPFLQIPKAAPPKSDATSSADSAPKRVPDGADRFETMSVISDEGGGNRSDSSDEASGSDSGSGGATGVSLVNTFVPIPPKRYGKNYTFHEVKMFSPLGLKAHAKAAGLSKESLQGFECAPVGDGKLVLLLDLDNTLLHAASQARLDMLDITPCHFMDEMQDPELYKFTLANFANMTYYMKLRPGIREFLQVLSLYYEMSIYTNATREYADVVISILDPDRSIFMDRIVARQSVGEREVLKTAARLYPNLNRRFIVCFDDRRDVWADIPHRQVVKAEHYDFFESHSLELTELYGPGSTDALDQNLPLDCDRHLHYMTQVFLELHQRFFKDPFNANVGDILQEMQSQVLKNVGVLLTGFRKAAKPQGGVLQADCEQHQRDLAQELGATLVGKLSDPRLTHVVAGKDNTDNVAKSGGVGFSHLQRVHTLWLYACRATWKNVSVEPFDLFDLCRAYNNEPPIQPCKDHWRLSRAHQDQSDGNGKPLRLKLPDPLPESELPTRVFMGTGPYSHGTQLLSPLERIVIKWDPAKTRLLQNMASDPVQAVSGAKPGMIHENAPYTNSLNPNLY</sequence>
<comment type="catalytic activity">
    <reaction evidence="5">
        <text>O-phospho-L-seryl-[protein] + H2O = L-seryl-[protein] + phosphate</text>
        <dbReference type="Rhea" id="RHEA:20629"/>
        <dbReference type="Rhea" id="RHEA-COMP:9863"/>
        <dbReference type="Rhea" id="RHEA-COMP:11604"/>
        <dbReference type="ChEBI" id="CHEBI:15377"/>
        <dbReference type="ChEBI" id="CHEBI:29999"/>
        <dbReference type="ChEBI" id="CHEBI:43474"/>
        <dbReference type="ChEBI" id="CHEBI:83421"/>
        <dbReference type="EC" id="3.1.3.16"/>
    </reaction>
</comment>
<feature type="compositionally biased region" description="Basic and acidic residues" evidence="7">
    <location>
        <begin position="154"/>
        <end position="166"/>
    </location>
</feature>
<dbReference type="Pfam" id="PF03031">
    <property type="entry name" value="NIF"/>
    <property type="match status" value="1"/>
</dbReference>
<evidence type="ECO:0000259" key="9">
    <source>
        <dbReference type="PROSITE" id="PS50969"/>
    </source>
</evidence>
<evidence type="ECO:0000256" key="2">
    <source>
        <dbReference type="ARBA" id="ARBA00013081"/>
    </source>
</evidence>
<accession>A0AAD9PNL7</accession>
<dbReference type="PANTHER" id="PTHR23081">
    <property type="entry name" value="RNA POLYMERASE II CTD PHOSPHATASE"/>
    <property type="match status" value="1"/>
</dbReference>
<dbReference type="InterPro" id="IPR023214">
    <property type="entry name" value="HAD_sf"/>
</dbReference>
<gene>
    <name evidence="10" type="ORF">BdWA1_000874</name>
</gene>
<dbReference type="RefSeq" id="XP_067804713.1">
    <property type="nucleotide sequence ID" value="XM_067945922.1"/>
</dbReference>
<feature type="region of interest" description="Disordered" evidence="7">
    <location>
        <begin position="599"/>
        <end position="619"/>
    </location>
</feature>
<dbReference type="PROSITE" id="PS50172">
    <property type="entry name" value="BRCT"/>
    <property type="match status" value="1"/>
</dbReference>
<dbReference type="AlphaFoldDB" id="A0AAD9PNL7"/>
<feature type="compositionally biased region" description="Polar residues" evidence="7">
    <location>
        <begin position="1"/>
        <end position="13"/>
    </location>
</feature>
<evidence type="ECO:0000256" key="7">
    <source>
        <dbReference type="SAM" id="MobiDB-lite"/>
    </source>
</evidence>
<dbReference type="SMART" id="SM00577">
    <property type="entry name" value="CPDc"/>
    <property type="match status" value="1"/>
</dbReference>
<dbReference type="InterPro" id="IPR036420">
    <property type="entry name" value="BRCT_dom_sf"/>
</dbReference>
<name>A0AAD9PNL7_9APIC</name>
<dbReference type="EC" id="3.1.3.16" evidence="2"/>
<dbReference type="InterPro" id="IPR039189">
    <property type="entry name" value="Fcp1"/>
</dbReference>
<dbReference type="Gene3D" id="3.40.50.1000">
    <property type="entry name" value="HAD superfamily/HAD-like"/>
    <property type="match status" value="1"/>
</dbReference>
<dbReference type="InterPro" id="IPR001357">
    <property type="entry name" value="BRCT_dom"/>
</dbReference>
<feature type="domain" description="FCP1 homology" evidence="9">
    <location>
        <begin position="252"/>
        <end position="429"/>
    </location>
</feature>
<dbReference type="CDD" id="cd07521">
    <property type="entry name" value="HAD_FCP1-like"/>
    <property type="match status" value="1"/>
</dbReference>
<dbReference type="PANTHER" id="PTHR23081:SF36">
    <property type="entry name" value="RNA POLYMERASE II SUBUNIT A C-TERMINAL DOMAIN PHOSPHATASE"/>
    <property type="match status" value="1"/>
</dbReference>
<dbReference type="Gene3D" id="3.40.50.10190">
    <property type="entry name" value="BRCT domain"/>
    <property type="match status" value="1"/>
</dbReference>
<evidence type="ECO:0000256" key="4">
    <source>
        <dbReference type="ARBA" id="ARBA00023242"/>
    </source>
</evidence>
<dbReference type="EMBL" id="JALLKP010000001">
    <property type="protein sequence ID" value="KAK2197871.1"/>
    <property type="molecule type" value="Genomic_DNA"/>
</dbReference>
<dbReference type="GO" id="GO:0008420">
    <property type="term" value="F:RNA polymerase II CTD heptapeptide repeat phosphatase activity"/>
    <property type="evidence" value="ECO:0007669"/>
    <property type="project" value="InterPro"/>
</dbReference>
<comment type="subcellular location">
    <subcellularLocation>
        <location evidence="1">Nucleus</location>
    </subcellularLocation>
</comment>
<keyword evidence="4" id="KW-0539">Nucleus</keyword>
<dbReference type="InterPro" id="IPR036412">
    <property type="entry name" value="HAD-like_sf"/>
</dbReference>
<evidence type="ECO:0000313" key="10">
    <source>
        <dbReference type="EMBL" id="KAK2197871.1"/>
    </source>
</evidence>
<keyword evidence="11" id="KW-1185">Reference proteome</keyword>
<dbReference type="KEGG" id="bdw:94335172"/>
<evidence type="ECO:0000256" key="3">
    <source>
        <dbReference type="ARBA" id="ARBA00022801"/>
    </source>
</evidence>
<dbReference type="Proteomes" id="UP001214638">
    <property type="component" value="Unassembled WGS sequence"/>
</dbReference>
<evidence type="ECO:0000256" key="5">
    <source>
        <dbReference type="ARBA" id="ARBA00047761"/>
    </source>
</evidence>
<evidence type="ECO:0000313" key="11">
    <source>
        <dbReference type="Proteomes" id="UP001214638"/>
    </source>
</evidence>
<keyword evidence="3" id="KW-0378">Hydrolase</keyword>
<feature type="region of interest" description="Disordered" evidence="7">
    <location>
        <begin position="1"/>
        <end position="41"/>
    </location>
</feature>
<dbReference type="GeneID" id="94335172"/>
<organism evidence="10 11">
    <name type="scientific">Babesia duncani</name>
    <dbReference type="NCBI Taxonomy" id="323732"/>
    <lineage>
        <taxon>Eukaryota</taxon>
        <taxon>Sar</taxon>
        <taxon>Alveolata</taxon>
        <taxon>Apicomplexa</taxon>
        <taxon>Aconoidasida</taxon>
        <taxon>Piroplasmida</taxon>
        <taxon>Babesiidae</taxon>
        <taxon>Babesia</taxon>
    </lineage>
</organism>
<dbReference type="InterPro" id="IPR004274">
    <property type="entry name" value="FCP1_dom"/>
</dbReference>
<dbReference type="SUPFAM" id="SSF56784">
    <property type="entry name" value="HAD-like"/>
    <property type="match status" value="1"/>
</dbReference>
<comment type="catalytic activity">
    <reaction evidence="6">
        <text>O-phospho-L-threonyl-[protein] + H2O = L-threonyl-[protein] + phosphate</text>
        <dbReference type="Rhea" id="RHEA:47004"/>
        <dbReference type="Rhea" id="RHEA-COMP:11060"/>
        <dbReference type="Rhea" id="RHEA-COMP:11605"/>
        <dbReference type="ChEBI" id="CHEBI:15377"/>
        <dbReference type="ChEBI" id="CHEBI:30013"/>
        <dbReference type="ChEBI" id="CHEBI:43474"/>
        <dbReference type="ChEBI" id="CHEBI:61977"/>
        <dbReference type="EC" id="3.1.3.16"/>
    </reaction>
</comment>
<feature type="domain" description="BRCT" evidence="8">
    <location>
        <begin position="473"/>
        <end position="576"/>
    </location>
</feature>
<proteinExistence type="predicted"/>
<evidence type="ECO:0000256" key="1">
    <source>
        <dbReference type="ARBA" id="ARBA00004123"/>
    </source>
</evidence>
<protein>
    <recommendedName>
        <fullName evidence="2">protein-serine/threonine phosphatase</fullName>
        <ecNumber evidence="2">3.1.3.16</ecNumber>
    </recommendedName>
</protein>
<feature type="region of interest" description="Disordered" evidence="7">
    <location>
        <begin position="136"/>
        <end position="195"/>
    </location>
</feature>
<reference evidence="10" key="1">
    <citation type="journal article" date="2023" name="Nat. Microbiol.">
        <title>Babesia duncani multi-omics identifies virulence factors and drug targets.</title>
        <authorList>
            <person name="Singh P."/>
            <person name="Lonardi S."/>
            <person name="Liang Q."/>
            <person name="Vydyam P."/>
            <person name="Khabirova E."/>
            <person name="Fang T."/>
            <person name="Gihaz S."/>
            <person name="Thekkiniath J."/>
            <person name="Munshi M."/>
            <person name="Abel S."/>
            <person name="Ciampossin L."/>
            <person name="Batugedara G."/>
            <person name="Gupta M."/>
            <person name="Lu X.M."/>
            <person name="Lenz T."/>
            <person name="Chakravarty S."/>
            <person name="Cornillot E."/>
            <person name="Hu Y."/>
            <person name="Ma W."/>
            <person name="Gonzalez L.M."/>
            <person name="Sanchez S."/>
            <person name="Estrada K."/>
            <person name="Sanchez-Flores A."/>
            <person name="Montero E."/>
            <person name="Harb O.S."/>
            <person name="Le Roch K.G."/>
            <person name="Mamoun C.B."/>
        </authorList>
    </citation>
    <scope>NUCLEOTIDE SEQUENCE</scope>
    <source>
        <strain evidence="10">WA1</strain>
    </source>
</reference>
<dbReference type="GO" id="GO:0005634">
    <property type="term" value="C:nucleus"/>
    <property type="evidence" value="ECO:0007669"/>
    <property type="project" value="UniProtKB-SubCell"/>
</dbReference>
<evidence type="ECO:0000259" key="8">
    <source>
        <dbReference type="PROSITE" id="PS50172"/>
    </source>
</evidence>
<comment type="caution">
    <text evidence="10">The sequence shown here is derived from an EMBL/GenBank/DDBJ whole genome shotgun (WGS) entry which is preliminary data.</text>
</comment>
<dbReference type="PROSITE" id="PS50969">
    <property type="entry name" value="FCP1"/>
    <property type="match status" value="1"/>
</dbReference>